<gene>
    <name evidence="3" type="ORF">HW542_07155</name>
</gene>
<feature type="domain" description="Spore coat protein U/FanG" evidence="2">
    <location>
        <begin position="182"/>
        <end position="318"/>
    </location>
</feature>
<feature type="signal peptide" evidence="1">
    <location>
        <begin position="1"/>
        <end position="22"/>
    </location>
</feature>
<dbReference type="PANTHER" id="PTHR37089">
    <property type="entry name" value="PROTEIN U-RELATED"/>
    <property type="match status" value="1"/>
</dbReference>
<dbReference type="InterPro" id="IPR053167">
    <property type="entry name" value="Spore_coat_component"/>
</dbReference>
<evidence type="ECO:0000313" key="4">
    <source>
        <dbReference type="Proteomes" id="UP001516351"/>
    </source>
</evidence>
<name>A0ABX2P4Q2_9PROT</name>
<accession>A0ABX2P4Q2</accession>
<organism evidence="3 4">
    <name type="scientific">Asaia spathodeae</name>
    <dbReference type="NCBI Taxonomy" id="657016"/>
    <lineage>
        <taxon>Bacteria</taxon>
        <taxon>Pseudomonadati</taxon>
        <taxon>Pseudomonadota</taxon>
        <taxon>Alphaproteobacteria</taxon>
        <taxon>Acetobacterales</taxon>
        <taxon>Acetobacteraceae</taxon>
        <taxon>Asaia</taxon>
    </lineage>
</organism>
<proteinExistence type="predicted"/>
<evidence type="ECO:0000313" key="3">
    <source>
        <dbReference type="EMBL" id="NVN46589.1"/>
    </source>
</evidence>
<evidence type="ECO:0000256" key="1">
    <source>
        <dbReference type="SAM" id="SignalP"/>
    </source>
</evidence>
<feature type="chain" id="PRO_5045107290" evidence="1">
    <location>
        <begin position="23"/>
        <end position="322"/>
    </location>
</feature>
<dbReference type="SMART" id="SM00972">
    <property type="entry name" value="SCPU"/>
    <property type="match status" value="2"/>
</dbReference>
<dbReference type="Pfam" id="PF05229">
    <property type="entry name" value="SCPU"/>
    <property type="match status" value="2"/>
</dbReference>
<sequence>MKTLIAALLFLVVCVTTGRASALCLVSQPSVTSMGSLSSLSLGAAGNTTQIPSGFICTGALLTVVYTQSVNAQIQSITALRNAAGDVLPVQLCNSANCATPYTAGQSILWRATSLIGLLGFFNGADGSLPLYVRIPAGSYNVSPGVYRGSITIGWTWNICWGLGLLGVCIGQDIQNTPVPVTLALTFTVTADCRLSAPNVVFAPGPLVTAFRDVHQSLAVGCSKGQSYTVGLSGGNQGDSVSRVMSSSSGGRLRYEIYKKATTERWGDTGTQRRASATADTNATALDGVSQQIFSYTAHILTTQDTPAPGAYSDTIVIDIQF</sequence>
<dbReference type="EMBL" id="JABXXV010000003">
    <property type="protein sequence ID" value="NVN46589.1"/>
    <property type="molecule type" value="Genomic_DNA"/>
</dbReference>
<feature type="domain" description="Spore coat protein U/FanG" evidence="2">
    <location>
        <begin position="21"/>
        <end position="153"/>
    </location>
</feature>
<dbReference type="Proteomes" id="UP001516351">
    <property type="component" value="Unassembled WGS sequence"/>
</dbReference>
<dbReference type="InterPro" id="IPR007893">
    <property type="entry name" value="Spore_coat_U/FanG"/>
</dbReference>
<comment type="caution">
    <text evidence="3">The sequence shown here is derived from an EMBL/GenBank/DDBJ whole genome shotgun (WGS) entry which is preliminary data.</text>
</comment>
<keyword evidence="1" id="KW-0732">Signal</keyword>
<protein>
    <submittedName>
        <fullName evidence="3">Spore coat U domain-containing protein</fullName>
    </submittedName>
</protein>
<keyword evidence="4" id="KW-1185">Reference proteome</keyword>
<reference evidence="3 4" key="1">
    <citation type="submission" date="2020-06" db="EMBL/GenBank/DDBJ databases">
        <title>Synonyms of Asaia species.</title>
        <authorList>
            <person name="Sombolestani A."/>
        </authorList>
    </citation>
    <scope>NUCLEOTIDE SEQUENCE [LARGE SCALE GENOMIC DNA]</scope>
    <source>
        <strain evidence="3 4">LMG 27047</strain>
    </source>
</reference>
<dbReference type="PANTHER" id="PTHR37089:SF1">
    <property type="entry name" value="MEMBRANE PROTEIN"/>
    <property type="match status" value="1"/>
</dbReference>
<evidence type="ECO:0000259" key="2">
    <source>
        <dbReference type="Pfam" id="PF05229"/>
    </source>
</evidence>